<proteinExistence type="predicted"/>
<reference evidence="1 2" key="1">
    <citation type="journal article" date="2021" name="Plant Biotechnol. J.">
        <title>Multi-omics assisted identification of the key and species-specific regulatory components of drought-tolerant mechanisms in Gossypium stocksii.</title>
        <authorList>
            <person name="Yu D."/>
            <person name="Ke L."/>
            <person name="Zhang D."/>
            <person name="Wu Y."/>
            <person name="Sun Y."/>
            <person name="Mei J."/>
            <person name="Sun J."/>
            <person name="Sun Y."/>
        </authorList>
    </citation>
    <scope>NUCLEOTIDE SEQUENCE [LARGE SCALE GENOMIC DNA]</scope>
    <source>
        <strain evidence="2">cv. E1</strain>
        <tissue evidence="1">Leaf</tissue>
    </source>
</reference>
<evidence type="ECO:0008006" key="3">
    <source>
        <dbReference type="Google" id="ProtNLM"/>
    </source>
</evidence>
<dbReference type="Proteomes" id="UP000828251">
    <property type="component" value="Unassembled WGS sequence"/>
</dbReference>
<gene>
    <name evidence="1" type="ORF">J1N35_011479</name>
</gene>
<dbReference type="AlphaFoldDB" id="A0A9D3W2E0"/>
<name>A0A9D3W2E0_9ROSI</name>
<evidence type="ECO:0000313" key="1">
    <source>
        <dbReference type="EMBL" id="KAH1107711.1"/>
    </source>
</evidence>
<sequence length="53" mass="6105">IEFLYVSRKANEVAHTLATEDRQYKIPKDWIEEALKRVEDLVNQDRCGLGGEG</sequence>
<organism evidence="1 2">
    <name type="scientific">Gossypium stocksii</name>
    <dbReference type="NCBI Taxonomy" id="47602"/>
    <lineage>
        <taxon>Eukaryota</taxon>
        <taxon>Viridiplantae</taxon>
        <taxon>Streptophyta</taxon>
        <taxon>Embryophyta</taxon>
        <taxon>Tracheophyta</taxon>
        <taxon>Spermatophyta</taxon>
        <taxon>Magnoliopsida</taxon>
        <taxon>eudicotyledons</taxon>
        <taxon>Gunneridae</taxon>
        <taxon>Pentapetalae</taxon>
        <taxon>rosids</taxon>
        <taxon>malvids</taxon>
        <taxon>Malvales</taxon>
        <taxon>Malvaceae</taxon>
        <taxon>Malvoideae</taxon>
        <taxon>Gossypium</taxon>
    </lineage>
</organism>
<protein>
    <recommendedName>
        <fullName evidence="3">RNase H type-1 domain-containing protein</fullName>
    </recommendedName>
</protein>
<keyword evidence="2" id="KW-1185">Reference proteome</keyword>
<dbReference type="OrthoDB" id="956065at2759"/>
<feature type="non-terminal residue" evidence="1">
    <location>
        <position position="1"/>
    </location>
</feature>
<evidence type="ECO:0000313" key="2">
    <source>
        <dbReference type="Proteomes" id="UP000828251"/>
    </source>
</evidence>
<accession>A0A9D3W2E0</accession>
<comment type="caution">
    <text evidence="1">The sequence shown here is derived from an EMBL/GenBank/DDBJ whole genome shotgun (WGS) entry which is preliminary data.</text>
</comment>
<dbReference type="EMBL" id="JAIQCV010000004">
    <property type="protein sequence ID" value="KAH1107711.1"/>
    <property type="molecule type" value="Genomic_DNA"/>
</dbReference>